<name>A0A2P2JX63_RHIMU</name>
<proteinExistence type="predicted"/>
<dbReference type="EMBL" id="GGEC01017571">
    <property type="protein sequence ID" value="MBW98054.1"/>
    <property type="molecule type" value="Transcribed_RNA"/>
</dbReference>
<organism evidence="2">
    <name type="scientific">Rhizophora mucronata</name>
    <name type="common">Asiatic mangrove</name>
    <dbReference type="NCBI Taxonomy" id="61149"/>
    <lineage>
        <taxon>Eukaryota</taxon>
        <taxon>Viridiplantae</taxon>
        <taxon>Streptophyta</taxon>
        <taxon>Embryophyta</taxon>
        <taxon>Tracheophyta</taxon>
        <taxon>Spermatophyta</taxon>
        <taxon>Magnoliopsida</taxon>
        <taxon>eudicotyledons</taxon>
        <taxon>Gunneridae</taxon>
        <taxon>Pentapetalae</taxon>
        <taxon>rosids</taxon>
        <taxon>fabids</taxon>
        <taxon>Malpighiales</taxon>
        <taxon>Rhizophoraceae</taxon>
        <taxon>Rhizophora</taxon>
    </lineage>
</organism>
<protein>
    <submittedName>
        <fullName evidence="2">Uncharacterized protein</fullName>
    </submittedName>
</protein>
<feature type="transmembrane region" description="Helical" evidence="1">
    <location>
        <begin position="6"/>
        <end position="23"/>
    </location>
</feature>
<sequence>MSLCESGFIWQVYMVIVVVLLWMRSKWPFWMETVFLVRQLNAANYMNYL</sequence>
<evidence type="ECO:0000256" key="1">
    <source>
        <dbReference type="SAM" id="Phobius"/>
    </source>
</evidence>
<dbReference type="AlphaFoldDB" id="A0A2P2JX63"/>
<accession>A0A2P2JX63</accession>
<keyword evidence="1" id="KW-0472">Membrane</keyword>
<keyword evidence="1" id="KW-1133">Transmembrane helix</keyword>
<keyword evidence="1" id="KW-0812">Transmembrane</keyword>
<evidence type="ECO:0000313" key="2">
    <source>
        <dbReference type="EMBL" id="MBW98054.1"/>
    </source>
</evidence>
<reference evidence="2" key="1">
    <citation type="submission" date="2018-02" db="EMBL/GenBank/DDBJ databases">
        <title>Rhizophora mucronata_Transcriptome.</title>
        <authorList>
            <person name="Meera S.P."/>
            <person name="Sreeshan A."/>
            <person name="Augustine A."/>
        </authorList>
    </citation>
    <scope>NUCLEOTIDE SEQUENCE</scope>
    <source>
        <tissue evidence="2">Leaf</tissue>
    </source>
</reference>